<name>A0AA39TMA7_9AGAR</name>
<protein>
    <submittedName>
        <fullName evidence="1">Uncharacterized protein</fullName>
    </submittedName>
</protein>
<reference evidence="1" key="1">
    <citation type="submission" date="2023-06" db="EMBL/GenBank/DDBJ databases">
        <authorList>
            <consortium name="Lawrence Berkeley National Laboratory"/>
            <person name="Ahrendt S."/>
            <person name="Sahu N."/>
            <person name="Indic B."/>
            <person name="Wong-Bajracharya J."/>
            <person name="Merenyi Z."/>
            <person name="Ke H.-M."/>
            <person name="Monk M."/>
            <person name="Kocsube S."/>
            <person name="Drula E."/>
            <person name="Lipzen A."/>
            <person name="Balint B."/>
            <person name="Henrissat B."/>
            <person name="Andreopoulos B."/>
            <person name="Martin F.M."/>
            <person name="Harder C.B."/>
            <person name="Rigling D."/>
            <person name="Ford K.L."/>
            <person name="Foster G.D."/>
            <person name="Pangilinan J."/>
            <person name="Papanicolaou A."/>
            <person name="Barry K."/>
            <person name="LaButti K."/>
            <person name="Viragh M."/>
            <person name="Koriabine M."/>
            <person name="Yan M."/>
            <person name="Riley R."/>
            <person name="Champramary S."/>
            <person name="Plett K.L."/>
            <person name="Tsai I.J."/>
            <person name="Slot J."/>
            <person name="Sipos G."/>
            <person name="Plett J."/>
            <person name="Nagy L.G."/>
            <person name="Grigoriev I.V."/>
        </authorList>
    </citation>
    <scope>NUCLEOTIDE SEQUENCE</scope>
    <source>
        <strain evidence="1">ICMP 16352</strain>
    </source>
</reference>
<dbReference type="Pfam" id="PF18759">
    <property type="entry name" value="Plavaka"/>
    <property type="match status" value="1"/>
</dbReference>
<organism evidence="1 2">
    <name type="scientific">Armillaria novae-zelandiae</name>
    <dbReference type="NCBI Taxonomy" id="153914"/>
    <lineage>
        <taxon>Eukaryota</taxon>
        <taxon>Fungi</taxon>
        <taxon>Dikarya</taxon>
        <taxon>Basidiomycota</taxon>
        <taxon>Agaricomycotina</taxon>
        <taxon>Agaricomycetes</taxon>
        <taxon>Agaricomycetidae</taxon>
        <taxon>Agaricales</taxon>
        <taxon>Marasmiineae</taxon>
        <taxon>Physalacriaceae</taxon>
        <taxon>Armillaria</taxon>
    </lineage>
</organism>
<dbReference type="InterPro" id="IPR041078">
    <property type="entry name" value="Plavaka"/>
</dbReference>
<dbReference type="EMBL" id="JAUEPR010000105">
    <property type="protein sequence ID" value="KAK0464022.1"/>
    <property type="molecule type" value="Genomic_DNA"/>
</dbReference>
<proteinExistence type="predicted"/>
<comment type="caution">
    <text evidence="1">The sequence shown here is derived from an EMBL/GenBank/DDBJ whole genome shotgun (WGS) entry which is preliminary data.</text>
</comment>
<dbReference type="Proteomes" id="UP001175227">
    <property type="component" value="Unassembled WGS sequence"/>
</dbReference>
<dbReference type="AlphaFoldDB" id="A0AA39TMA7"/>
<accession>A0AA39TMA7</accession>
<evidence type="ECO:0000313" key="1">
    <source>
        <dbReference type="EMBL" id="KAK0464022.1"/>
    </source>
</evidence>
<gene>
    <name evidence="1" type="ORF">IW261DRAFT_1575532</name>
</gene>
<sequence>MLEDLFHTKGPALRRYSNISQMPSAELNTENNSDHYLLISISPWQRPPLLELLPRRNVGSRLNHSRMFESTTFTVPLKGKDYEFTVYHRDLWAWTLDILQDPLLAPYINWDAQRLFKVDGSMSQRFYTEPHTGNIFWEIQTALPTGGKPVCYIIYADKTQLSSFGTVQGYPVIVRLGNLPSYICNGQGVGGGRVIGWLPIIKEEAKHKDKSYYADFKRAVWHKAFEFILLPIKGKSKFGAWVQVAGGTEMMPYHLYLFPTIMILSANYEEQCMMALTQGCKANFPCNAQRVYEEVAKIRGATKHNAYLKTFSLHFIKNTFWEITHCDIHRALSFDRLHTFNNGLFADHLLKEIKGRILKLGPSFGQEADKLSKGLCWAYSSSSIVHIHGARIPILASLIEEYEKAVCDEDEAMRWAAINARRTPKETKTKNWNFPKAHLHQHLFDDIEAKGVTLNYNTKPNKSMHGSFKESYQRRMNFKNIDKQILRVDDWYNAMAYLRHQINHHDKIKKEFGDDQVAEGETGAEDKDKDELVLASESADSDEDYTAAASLHGRRGKGGGKLTMAEVKAQAVDNSNFHEFQTCLSTHMKKHFESHPEELPSDNGIPAEFASFECQDQISSYRMVKVNYSSIIDWCFMTDILQCSPNFHSHPHYNFVLLKTDQGPMFAQLVLVFECVIHGTTYPLMLVRLFSEAVGPMTWKDRDLGFYRVRTKIDSKPFIVSIYSVIRGALLIEDMTNQGGWPVKDYFVVDMIDADMFLRMQKLSYVGKTYFF</sequence>
<keyword evidence="2" id="KW-1185">Reference proteome</keyword>
<evidence type="ECO:0000313" key="2">
    <source>
        <dbReference type="Proteomes" id="UP001175227"/>
    </source>
</evidence>